<dbReference type="PATRIC" id="fig|1447256.3.peg.2354"/>
<accession>A0A0G9JWT0</accession>
<dbReference type="AlphaFoldDB" id="A0A0G9JWT0"/>
<dbReference type="Proteomes" id="UP000035514">
    <property type="component" value="Unassembled WGS sequence"/>
</dbReference>
<evidence type="ECO:0000313" key="2">
    <source>
        <dbReference type="Proteomes" id="UP000035514"/>
    </source>
</evidence>
<name>A0A0G9JWT0_9BACT</name>
<reference evidence="1 2" key="1">
    <citation type="submission" date="2014-01" db="EMBL/GenBank/DDBJ databases">
        <title>Development of a Comparative Genomic Fingerprinting Assay for High Resolution Genotyping of Arcobacter butzleri.</title>
        <authorList>
            <person name="Webb A.L."/>
            <person name="Inglis G.D."/>
            <person name="Kruczkiewicz P."/>
            <person name="Selinger L.B."/>
            <person name="Taboada E.N."/>
        </authorList>
    </citation>
    <scope>NUCLEOTIDE SEQUENCE [LARGE SCALE GENOMIC DNA]</scope>
    <source>
        <strain evidence="1 2">L348</strain>
    </source>
</reference>
<sequence length="38" mass="4235">MKKETLLINGIQSKISKNKSEGKDWNIVETHALGHTNA</sequence>
<evidence type="ECO:0000313" key="1">
    <source>
        <dbReference type="EMBL" id="KLD96422.1"/>
    </source>
</evidence>
<comment type="caution">
    <text evidence="1">The sequence shown here is derived from an EMBL/GenBank/DDBJ whole genome shotgun (WGS) entry which is preliminary data.</text>
</comment>
<gene>
    <name evidence="1" type="ORF">AA20_12015</name>
</gene>
<protein>
    <submittedName>
        <fullName evidence="1">Uncharacterized protein</fullName>
    </submittedName>
</protein>
<organism evidence="1 2">
    <name type="scientific">Aliarcobacter butzleri L348</name>
    <dbReference type="NCBI Taxonomy" id="1447256"/>
    <lineage>
        <taxon>Bacteria</taxon>
        <taxon>Pseudomonadati</taxon>
        <taxon>Campylobacterota</taxon>
        <taxon>Epsilonproteobacteria</taxon>
        <taxon>Campylobacterales</taxon>
        <taxon>Arcobacteraceae</taxon>
        <taxon>Aliarcobacter</taxon>
    </lineage>
</organism>
<proteinExistence type="predicted"/>
<dbReference type="EMBL" id="JAIQ01000170">
    <property type="protein sequence ID" value="KLD96422.1"/>
    <property type="molecule type" value="Genomic_DNA"/>
</dbReference>